<gene>
    <name evidence="6" type="ORF">FTV88_0941</name>
</gene>
<dbReference type="PANTHER" id="PTHR11717">
    <property type="entry name" value="LOW MOLECULAR WEIGHT PROTEIN TYROSINE PHOSPHATASE"/>
    <property type="match status" value="1"/>
</dbReference>
<sequence length="157" mass="17593">MDQTKRQLTLLFVCTGNTCRSPMAQTIARTLLEEQGRKGIQVLSAGTFAWKESPASLQARQVMLAQGLNLEDHRATTITEAQLQQADIILTMTQNQKELLLEMATDDTTRAKIFTLREFTGDSGDIADPFGQDETVYYQCYKELQASIANAINRIQM</sequence>
<dbReference type="SUPFAM" id="SSF52788">
    <property type="entry name" value="Phosphotyrosine protein phosphatases I"/>
    <property type="match status" value="1"/>
</dbReference>
<evidence type="ECO:0000313" key="6">
    <source>
        <dbReference type="EMBL" id="QGG47093.1"/>
    </source>
</evidence>
<dbReference type="InterPro" id="IPR050438">
    <property type="entry name" value="LMW_PTPase"/>
</dbReference>
<dbReference type="Gene3D" id="3.40.50.2300">
    <property type="match status" value="1"/>
</dbReference>
<evidence type="ECO:0000313" key="7">
    <source>
        <dbReference type="Proteomes" id="UP000366051"/>
    </source>
</evidence>
<dbReference type="Proteomes" id="UP000366051">
    <property type="component" value="Chromosome"/>
</dbReference>
<dbReference type="Pfam" id="PF01451">
    <property type="entry name" value="LMWPc"/>
    <property type="match status" value="1"/>
</dbReference>
<dbReference type="CDD" id="cd16344">
    <property type="entry name" value="LMWPAP"/>
    <property type="match status" value="1"/>
</dbReference>
<protein>
    <submittedName>
        <fullName evidence="6">Low molecular weight protein-tyrosine-phosphatase</fullName>
        <ecNumber evidence="6">3.1.3.48</ecNumber>
    </submittedName>
</protein>
<dbReference type="InterPro" id="IPR036196">
    <property type="entry name" value="Ptyr_pPase_sf"/>
</dbReference>
<dbReference type="InterPro" id="IPR017867">
    <property type="entry name" value="Tyr_phospatase_low_mol_wt"/>
</dbReference>
<evidence type="ECO:0000256" key="1">
    <source>
        <dbReference type="ARBA" id="ARBA00011063"/>
    </source>
</evidence>
<reference evidence="7" key="1">
    <citation type="submission" date="2019-11" db="EMBL/GenBank/DDBJ databases">
        <title>Genome sequence of Heliorestis convoluta strain HH, an alkaliphilic and minimalistic phototrophic bacterium from a soda lake in Egypt.</title>
        <authorList>
            <person name="Dewey E.D."/>
            <person name="Stokes L.M."/>
            <person name="Burchell B.M."/>
            <person name="Shaffer K.N."/>
            <person name="Huntington A.M."/>
            <person name="Baker J.M."/>
            <person name="Nadendla S."/>
            <person name="Giglio M.G."/>
            <person name="Touchman J.W."/>
            <person name="Blankenship R.E."/>
            <person name="Madigan M.T."/>
            <person name="Sattley W.M."/>
        </authorList>
    </citation>
    <scope>NUCLEOTIDE SEQUENCE [LARGE SCALE GENOMIC DNA]</scope>
    <source>
        <strain evidence="7">HH</strain>
    </source>
</reference>
<evidence type="ECO:0000256" key="2">
    <source>
        <dbReference type="ARBA" id="ARBA00022801"/>
    </source>
</evidence>
<keyword evidence="2 6" id="KW-0378">Hydrolase</keyword>
<dbReference type="GO" id="GO:0004725">
    <property type="term" value="F:protein tyrosine phosphatase activity"/>
    <property type="evidence" value="ECO:0007669"/>
    <property type="project" value="UniProtKB-EC"/>
</dbReference>
<evidence type="ECO:0000259" key="5">
    <source>
        <dbReference type="SMART" id="SM00226"/>
    </source>
</evidence>
<feature type="active site" description="Nucleophile" evidence="4">
    <location>
        <position position="14"/>
    </location>
</feature>
<organism evidence="6 7">
    <name type="scientific">Heliorestis convoluta</name>
    <dbReference type="NCBI Taxonomy" id="356322"/>
    <lineage>
        <taxon>Bacteria</taxon>
        <taxon>Bacillati</taxon>
        <taxon>Bacillota</taxon>
        <taxon>Clostridia</taxon>
        <taxon>Eubacteriales</taxon>
        <taxon>Heliobacteriaceae</taxon>
        <taxon>Heliorestis</taxon>
    </lineage>
</organism>
<dbReference type="PRINTS" id="PR00719">
    <property type="entry name" value="LMWPTPASE"/>
</dbReference>
<feature type="active site" evidence="4">
    <location>
        <position position="20"/>
    </location>
</feature>
<proteinExistence type="inferred from homology"/>
<dbReference type="EC" id="3.1.3.48" evidence="6"/>
<comment type="similarity">
    <text evidence="1">Belongs to the low molecular weight phosphotyrosine protein phosphatase family.</text>
</comment>
<keyword evidence="3" id="KW-0904">Protein phosphatase</keyword>
<evidence type="ECO:0000256" key="4">
    <source>
        <dbReference type="PIRSR" id="PIRSR617867-1"/>
    </source>
</evidence>
<keyword evidence="7" id="KW-1185">Reference proteome</keyword>
<accession>A0A5Q2N042</accession>
<dbReference type="AlphaFoldDB" id="A0A5Q2N042"/>
<evidence type="ECO:0000256" key="3">
    <source>
        <dbReference type="ARBA" id="ARBA00022912"/>
    </source>
</evidence>
<name>A0A5Q2N042_9FIRM</name>
<dbReference type="PANTHER" id="PTHR11717:SF31">
    <property type="entry name" value="LOW MOLECULAR WEIGHT PROTEIN-TYROSINE-PHOSPHATASE ETP-RELATED"/>
    <property type="match status" value="1"/>
</dbReference>
<dbReference type="KEGG" id="hcv:FTV88_0941"/>
<feature type="active site" description="Proton donor" evidence="4">
    <location>
        <position position="128"/>
    </location>
</feature>
<dbReference type="SMART" id="SM00226">
    <property type="entry name" value="LMWPc"/>
    <property type="match status" value="1"/>
</dbReference>
<dbReference type="EMBL" id="CP045875">
    <property type="protein sequence ID" value="QGG47093.1"/>
    <property type="molecule type" value="Genomic_DNA"/>
</dbReference>
<dbReference type="InterPro" id="IPR023485">
    <property type="entry name" value="Ptyr_pPase"/>
</dbReference>
<dbReference type="RefSeq" id="WP_243137301.1">
    <property type="nucleotide sequence ID" value="NZ_CP045875.1"/>
</dbReference>
<feature type="domain" description="Phosphotyrosine protein phosphatase I" evidence="5">
    <location>
        <begin position="8"/>
        <end position="154"/>
    </location>
</feature>